<feature type="transmembrane region" description="Helical" evidence="1">
    <location>
        <begin position="116"/>
        <end position="137"/>
    </location>
</feature>
<name>A0ABP7VVE2_9BACI</name>
<feature type="transmembrane region" description="Helical" evidence="1">
    <location>
        <begin position="206"/>
        <end position="230"/>
    </location>
</feature>
<accession>A0ABP7VVE2</accession>
<protein>
    <recommendedName>
        <fullName evidence="4">Peptidase</fullName>
    </recommendedName>
</protein>
<feature type="transmembrane region" description="Helical" evidence="1">
    <location>
        <begin position="149"/>
        <end position="170"/>
    </location>
</feature>
<dbReference type="InterPro" id="IPR007395">
    <property type="entry name" value="Zn_peptidase_2"/>
</dbReference>
<feature type="transmembrane region" description="Helical" evidence="1">
    <location>
        <begin position="6"/>
        <end position="27"/>
    </location>
</feature>
<dbReference type="RefSeq" id="WP_344912820.1">
    <property type="nucleotide sequence ID" value="NZ_BAABDL010000114.1"/>
</dbReference>
<evidence type="ECO:0008006" key="4">
    <source>
        <dbReference type="Google" id="ProtNLM"/>
    </source>
</evidence>
<sequence length="234" mass="27160">MTKIILIGIITILGLAIIIEIIARIYIYQGKKMNVSATCYDALMQMLSLKRSELEAEKEKVQFIEAKKYYYHPLQKIIALNDYASTTIYAHLASLHEGGHYRSASENKQKEKMIQFSTIIIAFNRLIVIPYFIIITYMIDFENVPSTLFINVSTAFIIFFIFATILRFIFGLPEEYRASQIALEYIGENYDQKVLKFSKSSYRTFFLQYFFHALLFGVSIPFIYCIIFLIGSLS</sequence>
<evidence type="ECO:0000313" key="2">
    <source>
        <dbReference type="EMBL" id="GAA4075193.1"/>
    </source>
</evidence>
<comment type="caution">
    <text evidence="2">The sequence shown here is derived from an EMBL/GenBank/DDBJ whole genome shotgun (WGS) entry which is preliminary data.</text>
</comment>
<dbReference type="Pfam" id="PF04298">
    <property type="entry name" value="Zn_peptidase_2"/>
    <property type="match status" value="1"/>
</dbReference>
<organism evidence="2 3">
    <name type="scientific">Amphibacillus indicireducens</name>
    <dbReference type="NCBI Taxonomy" id="1076330"/>
    <lineage>
        <taxon>Bacteria</taxon>
        <taxon>Bacillati</taxon>
        <taxon>Bacillota</taxon>
        <taxon>Bacilli</taxon>
        <taxon>Bacillales</taxon>
        <taxon>Bacillaceae</taxon>
        <taxon>Amphibacillus</taxon>
    </lineage>
</organism>
<keyword evidence="1" id="KW-0472">Membrane</keyword>
<keyword evidence="3" id="KW-1185">Reference proteome</keyword>
<dbReference type="Proteomes" id="UP001501734">
    <property type="component" value="Unassembled WGS sequence"/>
</dbReference>
<keyword evidence="1" id="KW-0812">Transmembrane</keyword>
<dbReference type="EMBL" id="BAABDL010000114">
    <property type="protein sequence ID" value="GAA4075193.1"/>
    <property type="molecule type" value="Genomic_DNA"/>
</dbReference>
<keyword evidence="1" id="KW-1133">Transmembrane helix</keyword>
<reference evidence="3" key="1">
    <citation type="journal article" date="2019" name="Int. J. Syst. Evol. Microbiol.">
        <title>The Global Catalogue of Microorganisms (GCM) 10K type strain sequencing project: providing services to taxonomists for standard genome sequencing and annotation.</title>
        <authorList>
            <consortium name="The Broad Institute Genomics Platform"/>
            <consortium name="The Broad Institute Genome Sequencing Center for Infectious Disease"/>
            <person name="Wu L."/>
            <person name="Ma J."/>
        </authorList>
    </citation>
    <scope>NUCLEOTIDE SEQUENCE [LARGE SCALE GENOMIC DNA]</scope>
    <source>
        <strain evidence="3">JCM 17250</strain>
    </source>
</reference>
<proteinExistence type="predicted"/>
<evidence type="ECO:0000313" key="3">
    <source>
        <dbReference type="Proteomes" id="UP001501734"/>
    </source>
</evidence>
<gene>
    <name evidence="2" type="ORF">GCM10022410_20240</name>
</gene>
<evidence type="ECO:0000256" key="1">
    <source>
        <dbReference type="SAM" id="Phobius"/>
    </source>
</evidence>